<evidence type="ECO:0000313" key="3">
    <source>
        <dbReference type="Proteomes" id="UP000642910"/>
    </source>
</evidence>
<proteinExistence type="predicted"/>
<dbReference type="Gene3D" id="3.40.50.300">
    <property type="entry name" value="P-loop containing nucleotide triphosphate hydrolases"/>
    <property type="match status" value="1"/>
</dbReference>
<accession>A0ABS0F0G5</accession>
<dbReference type="Proteomes" id="UP000642910">
    <property type="component" value="Unassembled WGS sequence"/>
</dbReference>
<dbReference type="InterPro" id="IPR052026">
    <property type="entry name" value="ExeA_AAA_ATPase_DNA-bind"/>
</dbReference>
<feature type="domain" description="ORC1/DEAH AAA+ ATPase" evidence="1">
    <location>
        <begin position="45"/>
        <end position="209"/>
    </location>
</feature>
<dbReference type="SUPFAM" id="SSF52540">
    <property type="entry name" value="P-loop containing nucleoside triphosphate hydrolases"/>
    <property type="match status" value="1"/>
</dbReference>
<sequence length="382" mass="43659">MRVNPFNPYFPAHDALFANRKLEQAMFARALRASTQSSLPGAWNVAVVGPWGIGKTSLLRRFAWMASQHEPPVGVVTLTATTALGSFDGFVHSLLARLKQDLLSNIRLGERFLEEFARWEPHLRLGPVSVARRASEKADLVHVDVLYSELSRLWQHYVRDRLAAIFIFIDDANNLLAIDPKFLLSLRAVFQDLQGKDMVYPLVITGQEDMFEATRDVSEPVTRFFERLPIRPFSLDDTREAIVEPLQAVGHPLRVGEDAIREIYDQTLGHPYFVAFVMRELVDRAELLEIRTIDEEFVRGQWAAVYERLGMEKFEAEWNYATDAERELLALVADERPLSTYGRSASTLAARLVQKGLLIKEGRGKYRLYHPLFAAYVKRRLT</sequence>
<dbReference type="EMBL" id="JADPKZ010000026">
    <property type="protein sequence ID" value="MBF8376784.1"/>
    <property type="molecule type" value="Genomic_DNA"/>
</dbReference>
<gene>
    <name evidence="2" type="ORF">IW967_02695</name>
</gene>
<keyword evidence="3" id="KW-1185">Reference proteome</keyword>
<comment type="caution">
    <text evidence="2">The sequence shown here is derived from an EMBL/GenBank/DDBJ whole genome shotgun (WGS) entry which is preliminary data.</text>
</comment>
<dbReference type="InterPro" id="IPR049945">
    <property type="entry name" value="AAA_22"/>
</dbReference>
<dbReference type="PANTHER" id="PTHR35894:SF1">
    <property type="entry name" value="PHOSPHORIBULOKINASE _ URIDINE KINASE FAMILY"/>
    <property type="match status" value="1"/>
</dbReference>
<organism evidence="2 3">
    <name type="scientific">Alicyclobacillus mali</name>
    <name type="common">ex Roth et al. 2021</name>
    <dbReference type="NCBI Taxonomy" id="1123961"/>
    <lineage>
        <taxon>Bacteria</taxon>
        <taxon>Bacillati</taxon>
        <taxon>Bacillota</taxon>
        <taxon>Bacilli</taxon>
        <taxon>Bacillales</taxon>
        <taxon>Alicyclobacillaceae</taxon>
        <taxon>Alicyclobacillus</taxon>
    </lineage>
</organism>
<dbReference type="PANTHER" id="PTHR35894">
    <property type="entry name" value="GENERAL SECRETION PATHWAY PROTEIN A-RELATED"/>
    <property type="match status" value="1"/>
</dbReference>
<dbReference type="Pfam" id="PF13401">
    <property type="entry name" value="AAA_22"/>
    <property type="match status" value="1"/>
</dbReference>
<protein>
    <submittedName>
        <fullName evidence="2">AAA family ATPase</fullName>
    </submittedName>
</protein>
<evidence type="ECO:0000259" key="1">
    <source>
        <dbReference type="Pfam" id="PF13401"/>
    </source>
</evidence>
<name>A0ABS0F0G5_9BACL</name>
<dbReference type="InterPro" id="IPR027417">
    <property type="entry name" value="P-loop_NTPase"/>
</dbReference>
<evidence type="ECO:0000313" key="2">
    <source>
        <dbReference type="EMBL" id="MBF8376784.1"/>
    </source>
</evidence>
<dbReference type="RefSeq" id="WP_067850017.1">
    <property type="nucleotide sequence ID" value="NZ_JADPKZ010000026.1"/>
</dbReference>
<reference evidence="2 3" key="1">
    <citation type="submission" date="2020-11" db="EMBL/GenBank/DDBJ databases">
        <title>Genomic insight of Alicyclobacillus mali FL 18 reveals a new arsenic-resistant strain, with potential in environmental biotechnology.</title>
        <authorList>
            <person name="Fiorentino G."/>
            <person name="Gallo G."/>
            <person name="Aulitto M."/>
        </authorList>
    </citation>
    <scope>NUCLEOTIDE SEQUENCE [LARGE SCALE GENOMIC DNA]</scope>
    <source>
        <strain evidence="2 3">FL 18</strain>
    </source>
</reference>